<dbReference type="Proteomes" id="UP001153954">
    <property type="component" value="Unassembled WGS sequence"/>
</dbReference>
<organism evidence="15 16">
    <name type="scientific">Euphydryas editha</name>
    <name type="common">Edith's checkerspot</name>
    <dbReference type="NCBI Taxonomy" id="104508"/>
    <lineage>
        <taxon>Eukaryota</taxon>
        <taxon>Metazoa</taxon>
        <taxon>Ecdysozoa</taxon>
        <taxon>Arthropoda</taxon>
        <taxon>Hexapoda</taxon>
        <taxon>Insecta</taxon>
        <taxon>Pterygota</taxon>
        <taxon>Neoptera</taxon>
        <taxon>Endopterygota</taxon>
        <taxon>Lepidoptera</taxon>
        <taxon>Glossata</taxon>
        <taxon>Ditrysia</taxon>
        <taxon>Papilionoidea</taxon>
        <taxon>Nymphalidae</taxon>
        <taxon>Nymphalinae</taxon>
        <taxon>Euphydryas</taxon>
    </lineage>
</organism>
<evidence type="ECO:0000313" key="15">
    <source>
        <dbReference type="EMBL" id="CAH2101715.1"/>
    </source>
</evidence>
<reference evidence="15" key="1">
    <citation type="submission" date="2022-03" db="EMBL/GenBank/DDBJ databases">
        <authorList>
            <person name="Tunstrom K."/>
        </authorList>
    </citation>
    <scope>NUCLEOTIDE SEQUENCE</scope>
</reference>
<dbReference type="PANTHER" id="PTHR46600">
    <property type="entry name" value="THAP DOMAIN-CONTAINING"/>
    <property type="match status" value="1"/>
</dbReference>
<dbReference type="AlphaFoldDB" id="A0AAU9UUV6"/>
<dbReference type="GO" id="GO:0005654">
    <property type="term" value="C:nucleoplasm"/>
    <property type="evidence" value="ECO:0007669"/>
    <property type="project" value="UniProtKB-SubCell"/>
</dbReference>
<evidence type="ECO:0000256" key="1">
    <source>
        <dbReference type="ARBA" id="ARBA00004642"/>
    </source>
</evidence>
<keyword evidence="3" id="KW-0479">Metal-binding</keyword>
<evidence type="ECO:0000256" key="4">
    <source>
        <dbReference type="ARBA" id="ARBA00022771"/>
    </source>
</evidence>
<name>A0AAU9UUV6_EUPED</name>
<sequence length="219" mass="25676">MGKCVVKECSSRSQKHNKASGVTFHTIPKDPDRQEKWIKNIRLLRKETDWLPTKSTIICSHHFKEDDKIFPTSDKGRVYLTDDAVPVYEDYNYERYTPINSNEVTDLCETIATDDEIEELTESLKLHKMRRKIEHLQIVSRRRFKKIKCLEQKVRRLTTSNKYLKDVIKEMRPNKYNIKSKSKKRQRNNNKNVSTEEEGDSSSDNTESGVFLGVFADSV</sequence>
<dbReference type="InterPro" id="IPR038441">
    <property type="entry name" value="THAP_Znf_sf"/>
</dbReference>
<keyword evidence="10" id="KW-0539">Nucleus</keyword>
<keyword evidence="8 12" id="KW-0238">DNA-binding</keyword>
<dbReference type="SMART" id="SM00980">
    <property type="entry name" value="THAP"/>
    <property type="match status" value="1"/>
</dbReference>
<dbReference type="Pfam" id="PF05485">
    <property type="entry name" value="THAP"/>
    <property type="match status" value="1"/>
</dbReference>
<dbReference type="InterPro" id="IPR006612">
    <property type="entry name" value="THAP_Znf"/>
</dbReference>
<dbReference type="Gene3D" id="6.20.210.20">
    <property type="entry name" value="THAP domain"/>
    <property type="match status" value="1"/>
</dbReference>
<proteinExistence type="inferred from homology"/>
<keyword evidence="9" id="KW-0804">Transcription</keyword>
<evidence type="ECO:0000256" key="8">
    <source>
        <dbReference type="ARBA" id="ARBA00023125"/>
    </source>
</evidence>
<gene>
    <name evidence="15" type="ORF">EEDITHA_LOCUS16443</name>
</gene>
<evidence type="ECO:0000256" key="7">
    <source>
        <dbReference type="ARBA" id="ARBA00023054"/>
    </source>
</evidence>
<comment type="caution">
    <text evidence="15">The sequence shown here is derived from an EMBL/GenBank/DDBJ whole genome shotgun (WGS) entry which is preliminary data.</text>
</comment>
<feature type="domain" description="THAP-type" evidence="14">
    <location>
        <begin position="1"/>
        <end position="89"/>
    </location>
</feature>
<keyword evidence="11" id="KW-0131">Cell cycle</keyword>
<comment type="similarity">
    <text evidence="2">Belongs to the THAP1 family.</text>
</comment>
<evidence type="ECO:0000256" key="11">
    <source>
        <dbReference type="ARBA" id="ARBA00023306"/>
    </source>
</evidence>
<evidence type="ECO:0000256" key="10">
    <source>
        <dbReference type="ARBA" id="ARBA00023242"/>
    </source>
</evidence>
<dbReference type="InterPro" id="IPR026516">
    <property type="entry name" value="THAP1/10"/>
</dbReference>
<protein>
    <recommendedName>
        <fullName evidence="14">THAP-type domain-containing protein</fullName>
    </recommendedName>
</protein>
<evidence type="ECO:0000259" key="14">
    <source>
        <dbReference type="PROSITE" id="PS50950"/>
    </source>
</evidence>
<keyword evidence="16" id="KW-1185">Reference proteome</keyword>
<dbReference type="PROSITE" id="PS50950">
    <property type="entry name" value="ZF_THAP"/>
    <property type="match status" value="1"/>
</dbReference>
<keyword evidence="6" id="KW-0805">Transcription regulation</keyword>
<dbReference type="SUPFAM" id="SSF57716">
    <property type="entry name" value="Glucocorticoid receptor-like (DNA-binding domain)"/>
    <property type="match status" value="1"/>
</dbReference>
<evidence type="ECO:0000256" key="9">
    <source>
        <dbReference type="ARBA" id="ARBA00023163"/>
    </source>
</evidence>
<accession>A0AAU9UUV6</accession>
<evidence type="ECO:0000256" key="12">
    <source>
        <dbReference type="PROSITE-ProRule" id="PRU00309"/>
    </source>
</evidence>
<evidence type="ECO:0000256" key="5">
    <source>
        <dbReference type="ARBA" id="ARBA00022833"/>
    </source>
</evidence>
<dbReference type="GO" id="GO:0008270">
    <property type="term" value="F:zinc ion binding"/>
    <property type="evidence" value="ECO:0007669"/>
    <property type="project" value="UniProtKB-KW"/>
</dbReference>
<keyword evidence="5" id="KW-0862">Zinc</keyword>
<keyword evidence="4 12" id="KW-0863">Zinc-finger</keyword>
<evidence type="ECO:0000313" key="16">
    <source>
        <dbReference type="Proteomes" id="UP001153954"/>
    </source>
</evidence>
<feature type="compositionally biased region" description="Basic residues" evidence="13">
    <location>
        <begin position="178"/>
        <end position="188"/>
    </location>
</feature>
<evidence type="ECO:0000256" key="13">
    <source>
        <dbReference type="SAM" id="MobiDB-lite"/>
    </source>
</evidence>
<evidence type="ECO:0000256" key="3">
    <source>
        <dbReference type="ARBA" id="ARBA00022723"/>
    </source>
</evidence>
<comment type="subcellular location">
    <subcellularLocation>
        <location evidence="1">Nucleus</location>
        <location evidence="1">Nucleoplasm</location>
    </subcellularLocation>
</comment>
<evidence type="ECO:0000256" key="2">
    <source>
        <dbReference type="ARBA" id="ARBA00006177"/>
    </source>
</evidence>
<dbReference type="GO" id="GO:0043565">
    <property type="term" value="F:sequence-specific DNA binding"/>
    <property type="evidence" value="ECO:0007669"/>
    <property type="project" value="InterPro"/>
</dbReference>
<dbReference type="PANTHER" id="PTHR46600:SF1">
    <property type="entry name" value="THAP DOMAIN-CONTAINING PROTEIN 1"/>
    <property type="match status" value="1"/>
</dbReference>
<feature type="region of interest" description="Disordered" evidence="13">
    <location>
        <begin position="175"/>
        <end position="208"/>
    </location>
</feature>
<keyword evidence="7" id="KW-0175">Coiled coil</keyword>
<evidence type="ECO:0000256" key="6">
    <source>
        <dbReference type="ARBA" id="ARBA00023015"/>
    </source>
</evidence>
<dbReference type="EMBL" id="CAKOGL010000024">
    <property type="protein sequence ID" value="CAH2101715.1"/>
    <property type="molecule type" value="Genomic_DNA"/>
</dbReference>